<proteinExistence type="predicted"/>
<gene>
    <name evidence="3" type="ORF">Q2T77_27495</name>
</gene>
<dbReference type="RefSeq" id="WP_301813915.1">
    <property type="nucleotide sequence ID" value="NZ_JAUJZH010000024.1"/>
</dbReference>
<dbReference type="InterPro" id="IPR012340">
    <property type="entry name" value="NA-bd_OB-fold"/>
</dbReference>
<keyword evidence="1" id="KW-1133">Transmembrane helix</keyword>
<organism evidence="3 4">
    <name type="scientific">Variovorax ginsengisoli</name>
    <dbReference type="NCBI Taxonomy" id="363844"/>
    <lineage>
        <taxon>Bacteria</taxon>
        <taxon>Pseudomonadati</taxon>
        <taxon>Pseudomonadota</taxon>
        <taxon>Betaproteobacteria</taxon>
        <taxon>Burkholderiales</taxon>
        <taxon>Comamonadaceae</taxon>
        <taxon>Variovorax</taxon>
    </lineage>
</organism>
<accession>A0ABT8SAU5</accession>
<comment type="caution">
    <text evidence="3">The sequence shown here is derived from an EMBL/GenBank/DDBJ whole genome shotgun (WGS) entry which is preliminary data.</text>
</comment>
<dbReference type="Pfam" id="PF01957">
    <property type="entry name" value="NfeD"/>
    <property type="match status" value="1"/>
</dbReference>
<evidence type="ECO:0000313" key="4">
    <source>
        <dbReference type="Proteomes" id="UP001169027"/>
    </source>
</evidence>
<dbReference type="Gene3D" id="2.40.50.140">
    <property type="entry name" value="Nucleic acid-binding proteins"/>
    <property type="match status" value="1"/>
</dbReference>
<dbReference type="Proteomes" id="UP001169027">
    <property type="component" value="Unassembled WGS sequence"/>
</dbReference>
<evidence type="ECO:0000259" key="2">
    <source>
        <dbReference type="Pfam" id="PF01957"/>
    </source>
</evidence>
<feature type="transmembrane region" description="Helical" evidence="1">
    <location>
        <begin position="7"/>
        <end position="40"/>
    </location>
</feature>
<keyword evidence="1" id="KW-0472">Membrane</keyword>
<protein>
    <submittedName>
        <fullName evidence="3">NfeD family protein</fullName>
    </submittedName>
</protein>
<keyword evidence="4" id="KW-1185">Reference proteome</keyword>
<reference evidence="3" key="1">
    <citation type="submission" date="2023-06" db="EMBL/GenBank/DDBJ databases">
        <authorList>
            <person name="Jiang Y."/>
            <person name="Liu Q."/>
        </authorList>
    </citation>
    <scope>NUCLEOTIDE SEQUENCE</scope>
    <source>
        <strain evidence="3">CGMCC 1.12090</strain>
    </source>
</reference>
<dbReference type="EMBL" id="JAUKVY010000024">
    <property type="protein sequence ID" value="MDO1536037.1"/>
    <property type="molecule type" value="Genomic_DNA"/>
</dbReference>
<evidence type="ECO:0000256" key="1">
    <source>
        <dbReference type="SAM" id="Phobius"/>
    </source>
</evidence>
<feature type="transmembrane region" description="Helical" evidence="1">
    <location>
        <begin position="46"/>
        <end position="66"/>
    </location>
</feature>
<feature type="domain" description="NfeD-like C-terminal" evidence="2">
    <location>
        <begin position="81"/>
        <end position="136"/>
    </location>
</feature>
<dbReference type="InterPro" id="IPR002810">
    <property type="entry name" value="NfeD-like_C"/>
</dbReference>
<name>A0ABT8SAU5_9BURK</name>
<keyword evidence="1" id="KW-0812">Transmembrane</keyword>
<sequence>MTAPTLWWLMTFALVALELVTGTIYALLVAIGFAVGALAAHLGAAMPTQIVCAAVACMAFVGGWYLRASRRPKARLSDVQIDVGEQVTVPAWSEGRTAEVRYRGATWQVKPASDGPIAPGLHRIVDVQGNFLVVEPIG</sequence>
<evidence type="ECO:0000313" key="3">
    <source>
        <dbReference type="EMBL" id="MDO1536037.1"/>
    </source>
</evidence>